<feature type="compositionally biased region" description="Polar residues" evidence="1">
    <location>
        <begin position="270"/>
        <end position="279"/>
    </location>
</feature>
<evidence type="ECO:0000313" key="3">
    <source>
        <dbReference type="Proteomes" id="UP001195769"/>
    </source>
</evidence>
<dbReference type="RefSeq" id="XP_041217944.1">
    <property type="nucleotide sequence ID" value="XM_041377832.1"/>
</dbReference>
<dbReference type="GeneID" id="64672130"/>
<comment type="caution">
    <text evidence="2">The sequence shown here is derived from an EMBL/GenBank/DDBJ whole genome shotgun (WGS) entry which is preliminary data.</text>
</comment>
<proteinExistence type="predicted"/>
<protein>
    <submittedName>
        <fullName evidence="2">Uncharacterized protein</fullName>
    </submittedName>
</protein>
<evidence type="ECO:0000256" key="1">
    <source>
        <dbReference type="SAM" id="MobiDB-lite"/>
    </source>
</evidence>
<dbReference type="EMBL" id="JABBWK010000134">
    <property type="protein sequence ID" value="KAG1890678.1"/>
    <property type="molecule type" value="Genomic_DNA"/>
</dbReference>
<keyword evidence="3" id="KW-1185">Reference proteome</keyword>
<sequence length="306" mass="35638">MALRQVLQVGLVILSRREELHRRPPLHTCSLCQLQFRCCWDKAYPYLWIFLQYLWQEGEEEMEEEEEEEEEEDCLTTSLWIQTINLTNPRDHVRPDSRNHVRPDPRNYAHHDYRNAPFSGSHGHLLPDPRSPTHWDAPHPLDRRGPLPNPHERLSQEPHDLHVLGRSTHESSYPPQDYHHLCPHDSFYHCTGNAHNDLPELQDTHGSMQDVSPVAESSTTYNMDWECSCPLGYSDRDRYSPAVEYGYMREHRFPPHDDYNDRGHGLVPQRSGSYYNDNQAYGRGYQGDSSSNTQPAEYPVDAPAST</sequence>
<feature type="region of interest" description="Disordered" evidence="1">
    <location>
        <begin position="89"/>
        <end position="155"/>
    </location>
</feature>
<evidence type="ECO:0000313" key="2">
    <source>
        <dbReference type="EMBL" id="KAG1890678.1"/>
    </source>
</evidence>
<name>A0AAD4DT44_9AGAM</name>
<gene>
    <name evidence="2" type="ORF">F5891DRAFT_986877</name>
</gene>
<accession>A0AAD4DT44</accession>
<feature type="compositionally biased region" description="Basic and acidic residues" evidence="1">
    <location>
        <begin position="252"/>
        <end position="264"/>
    </location>
</feature>
<feature type="compositionally biased region" description="Basic and acidic residues" evidence="1">
    <location>
        <begin position="125"/>
        <end position="155"/>
    </location>
</feature>
<organism evidence="2 3">
    <name type="scientific">Suillus fuscotomentosus</name>
    <dbReference type="NCBI Taxonomy" id="1912939"/>
    <lineage>
        <taxon>Eukaryota</taxon>
        <taxon>Fungi</taxon>
        <taxon>Dikarya</taxon>
        <taxon>Basidiomycota</taxon>
        <taxon>Agaricomycotina</taxon>
        <taxon>Agaricomycetes</taxon>
        <taxon>Agaricomycetidae</taxon>
        <taxon>Boletales</taxon>
        <taxon>Suillineae</taxon>
        <taxon>Suillaceae</taxon>
        <taxon>Suillus</taxon>
    </lineage>
</organism>
<reference evidence="2" key="1">
    <citation type="journal article" date="2020" name="New Phytol.">
        <title>Comparative genomics reveals dynamic genome evolution in host specialist ectomycorrhizal fungi.</title>
        <authorList>
            <person name="Lofgren L.A."/>
            <person name="Nguyen N.H."/>
            <person name="Vilgalys R."/>
            <person name="Ruytinx J."/>
            <person name="Liao H.L."/>
            <person name="Branco S."/>
            <person name="Kuo A."/>
            <person name="LaButti K."/>
            <person name="Lipzen A."/>
            <person name="Andreopoulos W."/>
            <person name="Pangilinan J."/>
            <person name="Riley R."/>
            <person name="Hundley H."/>
            <person name="Na H."/>
            <person name="Barry K."/>
            <person name="Grigoriev I.V."/>
            <person name="Stajich J.E."/>
            <person name="Kennedy P.G."/>
        </authorList>
    </citation>
    <scope>NUCLEOTIDE SEQUENCE</scope>
    <source>
        <strain evidence="2">FC203</strain>
    </source>
</reference>
<feature type="region of interest" description="Disordered" evidence="1">
    <location>
        <begin position="252"/>
        <end position="306"/>
    </location>
</feature>
<dbReference type="AlphaFoldDB" id="A0AAD4DT44"/>
<dbReference type="Proteomes" id="UP001195769">
    <property type="component" value="Unassembled WGS sequence"/>
</dbReference>
<feature type="compositionally biased region" description="Basic and acidic residues" evidence="1">
    <location>
        <begin position="89"/>
        <end position="114"/>
    </location>
</feature>